<comment type="caution">
    <text evidence="5">The sequence shown here is derived from an EMBL/GenBank/DDBJ whole genome shotgun (WGS) entry which is preliminary data.</text>
</comment>
<name>A0ABQ2E389_9ACTN</name>
<dbReference type="InterPro" id="IPR001610">
    <property type="entry name" value="PAC"/>
</dbReference>
<dbReference type="InterPro" id="IPR052016">
    <property type="entry name" value="Bact_Sigma-Reg"/>
</dbReference>
<dbReference type="InterPro" id="IPR001932">
    <property type="entry name" value="PPM-type_phosphatase-like_dom"/>
</dbReference>
<gene>
    <name evidence="5" type="ORF">GCM10011583_21920</name>
</gene>
<dbReference type="CDD" id="cd00130">
    <property type="entry name" value="PAS"/>
    <property type="match status" value="1"/>
</dbReference>
<dbReference type="InterPro" id="IPR003018">
    <property type="entry name" value="GAF"/>
</dbReference>
<dbReference type="Pfam" id="PF07228">
    <property type="entry name" value="SpoIIE"/>
    <property type="match status" value="1"/>
</dbReference>
<evidence type="ECO:0000256" key="1">
    <source>
        <dbReference type="ARBA" id="ARBA00022801"/>
    </source>
</evidence>
<protein>
    <recommendedName>
        <fullName evidence="7">Protein phosphatase</fullName>
    </recommendedName>
</protein>
<evidence type="ECO:0000313" key="6">
    <source>
        <dbReference type="Proteomes" id="UP000660265"/>
    </source>
</evidence>
<keyword evidence="6" id="KW-1185">Reference proteome</keyword>
<dbReference type="Gene3D" id="3.60.40.10">
    <property type="entry name" value="PPM-type phosphatase domain"/>
    <property type="match status" value="1"/>
</dbReference>
<dbReference type="InterPro" id="IPR013655">
    <property type="entry name" value="PAS_fold_3"/>
</dbReference>
<dbReference type="PANTHER" id="PTHR43156:SF2">
    <property type="entry name" value="STAGE II SPORULATION PROTEIN E"/>
    <property type="match status" value="1"/>
</dbReference>
<organism evidence="5 6">
    <name type="scientific">Streptomyces camponoticapitis</name>
    <dbReference type="NCBI Taxonomy" id="1616125"/>
    <lineage>
        <taxon>Bacteria</taxon>
        <taxon>Bacillati</taxon>
        <taxon>Actinomycetota</taxon>
        <taxon>Actinomycetes</taxon>
        <taxon>Kitasatosporales</taxon>
        <taxon>Streptomycetaceae</taxon>
        <taxon>Streptomyces</taxon>
    </lineage>
</organism>
<keyword evidence="1" id="KW-0378">Hydrolase</keyword>
<dbReference type="EMBL" id="BMMV01000006">
    <property type="protein sequence ID" value="GGJ90167.1"/>
    <property type="molecule type" value="Genomic_DNA"/>
</dbReference>
<dbReference type="InterPro" id="IPR000014">
    <property type="entry name" value="PAS"/>
</dbReference>
<dbReference type="Proteomes" id="UP000660265">
    <property type="component" value="Unassembled WGS sequence"/>
</dbReference>
<dbReference type="SMART" id="SM00331">
    <property type="entry name" value="PP2C_SIG"/>
    <property type="match status" value="1"/>
</dbReference>
<feature type="domain" description="PAC" evidence="4">
    <location>
        <begin position="97"/>
        <end position="149"/>
    </location>
</feature>
<dbReference type="InterPro" id="IPR029016">
    <property type="entry name" value="GAF-like_dom_sf"/>
</dbReference>
<dbReference type="Gene3D" id="3.30.450.40">
    <property type="match status" value="1"/>
</dbReference>
<dbReference type="SUPFAM" id="SSF55785">
    <property type="entry name" value="PYP-like sensor domain (PAS domain)"/>
    <property type="match status" value="1"/>
</dbReference>
<feature type="region of interest" description="Disordered" evidence="2">
    <location>
        <begin position="1"/>
        <end position="22"/>
    </location>
</feature>
<evidence type="ECO:0000259" key="3">
    <source>
        <dbReference type="PROSITE" id="PS50112"/>
    </source>
</evidence>
<dbReference type="Pfam" id="PF13185">
    <property type="entry name" value="GAF_2"/>
    <property type="match status" value="1"/>
</dbReference>
<dbReference type="PROSITE" id="PS50112">
    <property type="entry name" value="PAS"/>
    <property type="match status" value="1"/>
</dbReference>
<dbReference type="InterPro" id="IPR036457">
    <property type="entry name" value="PPM-type-like_dom_sf"/>
</dbReference>
<dbReference type="Gene3D" id="3.30.450.20">
    <property type="entry name" value="PAS domain"/>
    <property type="match status" value="1"/>
</dbReference>
<dbReference type="PROSITE" id="PS50113">
    <property type="entry name" value="PAC"/>
    <property type="match status" value="1"/>
</dbReference>
<dbReference type="Pfam" id="PF08447">
    <property type="entry name" value="PAS_3"/>
    <property type="match status" value="1"/>
</dbReference>
<evidence type="ECO:0000259" key="4">
    <source>
        <dbReference type="PROSITE" id="PS50113"/>
    </source>
</evidence>
<dbReference type="SMART" id="SM00086">
    <property type="entry name" value="PAC"/>
    <property type="match status" value="1"/>
</dbReference>
<sequence>MSAEQPPGPPLHEPTDSSGLAWPADPGLTLAYNRMGSFDIDLHTRAMHLDPGALEVFDLRPDEYQGDMAVANRVPPEELERLDTLIRPSVKGGKDVYGAYFQIHCRDGSPRWLHTQGHLLRDAEGVAYRVIGVVRDATRELEDAAKRIELVETRRRLTGMVRRVTALLARATTVNDVTDALRDTEALSNLGAVSVMLGIVEKGRVHLVGEGSIGLYVPELRYTRIDGQFPMSEVVRTLRPRYITSREEFRRCFPPLWEHIEHLPVASGAYLPLIAQGRPIGVLGMLYPRHGGFTGEERNLLITLSSSIAQSLQRAMLFEQEHDLAESLQQAMLPHRIPDVPGAEIAVRYRAAKAGRDVGGDWYDVVPLPGDRVGLMIGDVQGHDTDAAAVMGQLRMVLWAYVSEEHSPATAMARASTFLHELDTERFATCTYAEVDLSTGALQIVRAGHLEPMVRCGDGTCVTLTTEGGLPLGIADGAGGRGAVDYPMTRANLVPGETLLIYTDGLVERPGASLDAGLDRLARAVQDGPDDIQELADGLGDMVGERGGGDDMALLLMRWVPRRAAYDGPATTGAP</sequence>
<evidence type="ECO:0008006" key="7">
    <source>
        <dbReference type="Google" id="ProtNLM"/>
    </source>
</evidence>
<dbReference type="InterPro" id="IPR035965">
    <property type="entry name" value="PAS-like_dom_sf"/>
</dbReference>
<dbReference type="InterPro" id="IPR000700">
    <property type="entry name" value="PAS-assoc_C"/>
</dbReference>
<dbReference type="PANTHER" id="PTHR43156">
    <property type="entry name" value="STAGE II SPORULATION PROTEIN E-RELATED"/>
    <property type="match status" value="1"/>
</dbReference>
<dbReference type="SMART" id="SM00065">
    <property type="entry name" value="GAF"/>
    <property type="match status" value="1"/>
</dbReference>
<evidence type="ECO:0000256" key="2">
    <source>
        <dbReference type="SAM" id="MobiDB-lite"/>
    </source>
</evidence>
<feature type="domain" description="PAS" evidence="3">
    <location>
        <begin position="38"/>
        <end position="93"/>
    </location>
</feature>
<proteinExistence type="predicted"/>
<dbReference type="SUPFAM" id="SSF81606">
    <property type="entry name" value="PP2C-like"/>
    <property type="match status" value="1"/>
</dbReference>
<feature type="compositionally biased region" description="Pro residues" evidence="2">
    <location>
        <begin position="1"/>
        <end position="12"/>
    </location>
</feature>
<dbReference type="NCBIfam" id="TIGR00229">
    <property type="entry name" value="sensory_box"/>
    <property type="match status" value="1"/>
</dbReference>
<evidence type="ECO:0000313" key="5">
    <source>
        <dbReference type="EMBL" id="GGJ90167.1"/>
    </source>
</evidence>
<dbReference type="SUPFAM" id="SSF55781">
    <property type="entry name" value="GAF domain-like"/>
    <property type="match status" value="1"/>
</dbReference>
<accession>A0ABQ2E389</accession>
<reference evidence="6" key="1">
    <citation type="journal article" date="2019" name="Int. J. Syst. Evol. Microbiol.">
        <title>The Global Catalogue of Microorganisms (GCM) 10K type strain sequencing project: providing services to taxonomists for standard genome sequencing and annotation.</title>
        <authorList>
            <consortium name="The Broad Institute Genomics Platform"/>
            <consortium name="The Broad Institute Genome Sequencing Center for Infectious Disease"/>
            <person name="Wu L."/>
            <person name="Ma J."/>
        </authorList>
    </citation>
    <scope>NUCLEOTIDE SEQUENCE [LARGE SCALE GENOMIC DNA]</scope>
    <source>
        <strain evidence="6">CGMCC 4.7275</strain>
    </source>
</reference>